<sequence>MARIEIVDEANAQGRLKEIYDNLKGSRGQLAEVHKAQSLRPESIVKHMDLYMEIMYSKSELTRAQREMIAVVVSSANGCEYCQVHHASALNKYWKNDQEVEKLRKDFNNVDLSPVDHSLCVFAEHLTHHPQDHEHQNYIEPLKEKGLSDSAILDCILVVAYFNFVNRIVLSTGIEIEGSKGDGFKY</sequence>
<protein>
    <submittedName>
        <fullName evidence="2">Peroxidase-related enzyme</fullName>
    </submittedName>
</protein>
<keyword evidence="3" id="KW-1185">Reference proteome</keyword>
<evidence type="ECO:0000259" key="1">
    <source>
        <dbReference type="Pfam" id="PF02627"/>
    </source>
</evidence>
<accession>A0A5C6V8L0</accession>
<dbReference type="Proteomes" id="UP000321168">
    <property type="component" value="Unassembled WGS sequence"/>
</dbReference>
<dbReference type="Pfam" id="PF02627">
    <property type="entry name" value="CMD"/>
    <property type="match status" value="1"/>
</dbReference>
<dbReference type="SUPFAM" id="SSF69118">
    <property type="entry name" value="AhpD-like"/>
    <property type="match status" value="1"/>
</dbReference>
<dbReference type="InterPro" id="IPR010195">
    <property type="entry name" value="Uncharacterised_peroxidase-rel"/>
</dbReference>
<dbReference type="GO" id="GO:0051920">
    <property type="term" value="F:peroxiredoxin activity"/>
    <property type="evidence" value="ECO:0007669"/>
    <property type="project" value="InterPro"/>
</dbReference>
<dbReference type="RefSeq" id="WP_147013707.1">
    <property type="nucleotide sequence ID" value="NZ_VORB01000003.1"/>
</dbReference>
<dbReference type="PANTHER" id="PTHR35446">
    <property type="entry name" value="SI:CH211-175M2.5"/>
    <property type="match status" value="1"/>
</dbReference>
<dbReference type="AlphaFoldDB" id="A0A5C6V8L0"/>
<dbReference type="InterPro" id="IPR003779">
    <property type="entry name" value="CMD-like"/>
</dbReference>
<dbReference type="NCBIfam" id="TIGR00778">
    <property type="entry name" value="ahpD_dom"/>
    <property type="match status" value="1"/>
</dbReference>
<name>A0A5C6V8L0_9FLAO</name>
<organism evidence="2 3">
    <name type="scientific">Luteibaculum oceani</name>
    <dbReference type="NCBI Taxonomy" id="1294296"/>
    <lineage>
        <taxon>Bacteria</taxon>
        <taxon>Pseudomonadati</taxon>
        <taxon>Bacteroidota</taxon>
        <taxon>Flavobacteriia</taxon>
        <taxon>Flavobacteriales</taxon>
        <taxon>Luteibaculaceae</taxon>
        <taxon>Luteibaculum</taxon>
    </lineage>
</organism>
<dbReference type="InterPro" id="IPR029032">
    <property type="entry name" value="AhpD-like"/>
</dbReference>
<dbReference type="OrthoDB" id="9808310at2"/>
<reference evidence="2 3" key="1">
    <citation type="submission" date="2019-08" db="EMBL/GenBank/DDBJ databases">
        <title>Genome of Luteibaculum oceani JCM 18817.</title>
        <authorList>
            <person name="Bowman J.P."/>
        </authorList>
    </citation>
    <scope>NUCLEOTIDE SEQUENCE [LARGE SCALE GENOMIC DNA]</scope>
    <source>
        <strain evidence="2 3">JCM 18817</strain>
    </source>
</reference>
<evidence type="ECO:0000313" key="3">
    <source>
        <dbReference type="Proteomes" id="UP000321168"/>
    </source>
</evidence>
<dbReference type="Gene3D" id="1.20.1290.10">
    <property type="entry name" value="AhpD-like"/>
    <property type="match status" value="1"/>
</dbReference>
<comment type="caution">
    <text evidence="2">The sequence shown here is derived from an EMBL/GenBank/DDBJ whole genome shotgun (WGS) entry which is preliminary data.</text>
</comment>
<proteinExistence type="predicted"/>
<dbReference type="PANTHER" id="PTHR35446:SF2">
    <property type="entry name" value="CARBOXYMUCONOLACTONE DECARBOXYLASE-LIKE DOMAIN-CONTAINING PROTEIN"/>
    <property type="match status" value="1"/>
</dbReference>
<evidence type="ECO:0000313" key="2">
    <source>
        <dbReference type="EMBL" id="TXC81723.1"/>
    </source>
</evidence>
<keyword evidence="2" id="KW-0560">Oxidoreductase</keyword>
<keyword evidence="2" id="KW-0575">Peroxidase</keyword>
<dbReference type="NCBIfam" id="TIGR01926">
    <property type="entry name" value="peroxid_rel"/>
    <property type="match status" value="1"/>
</dbReference>
<feature type="domain" description="Carboxymuconolactone decarboxylase-like" evidence="1">
    <location>
        <begin position="48"/>
        <end position="100"/>
    </location>
</feature>
<dbReference type="EMBL" id="VORB01000003">
    <property type="protein sequence ID" value="TXC81723.1"/>
    <property type="molecule type" value="Genomic_DNA"/>
</dbReference>
<dbReference type="InterPro" id="IPR004675">
    <property type="entry name" value="AhpD_core"/>
</dbReference>
<gene>
    <name evidence="2" type="ORF">FRX97_04195</name>
</gene>